<dbReference type="SUPFAM" id="SSF88713">
    <property type="entry name" value="Glycoside hydrolase/deacetylase"/>
    <property type="match status" value="1"/>
</dbReference>
<feature type="signal peptide" evidence="4">
    <location>
        <begin position="1"/>
        <end position="21"/>
    </location>
</feature>
<evidence type="ECO:0000313" key="7">
    <source>
        <dbReference type="Proteomes" id="UP000298642"/>
    </source>
</evidence>
<protein>
    <submittedName>
        <fullName evidence="6">Polysaccharide deacetylase family protein</fullName>
    </submittedName>
</protein>
<dbReference type="GO" id="GO:0016810">
    <property type="term" value="F:hydrolase activity, acting on carbon-nitrogen (but not peptide) bonds"/>
    <property type="evidence" value="ECO:0007669"/>
    <property type="project" value="InterPro"/>
</dbReference>
<evidence type="ECO:0000256" key="4">
    <source>
        <dbReference type="SAM" id="SignalP"/>
    </source>
</evidence>
<dbReference type="PROSITE" id="PS51257">
    <property type="entry name" value="PROKAR_LIPOPROTEIN"/>
    <property type="match status" value="1"/>
</dbReference>
<dbReference type="Proteomes" id="UP000298642">
    <property type="component" value="Chromosome"/>
</dbReference>
<keyword evidence="2 4" id="KW-0732">Signal</keyword>
<dbReference type="PANTHER" id="PTHR34216:SF3">
    <property type="entry name" value="POLY-BETA-1,6-N-ACETYL-D-GLUCOSAMINE N-DEACETYLASE"/>
    <property type="match status" value="1"/>
</dbReference>
<dbReference type="Gene3D" id="3.20.20.370">
    <property type="entry name" value="Glycoside hydrolase/deacetylase"/>
    <property type="match status" value="1"/>
</dbReference>
<dbReference type="InterPro" id="IPR011330">
    <property type="entry name" value="Glyco_hydro/deAcase_b/a-brl"/>
</dbReference>
<sequence length="412" mass="46031">MRRFTALLLAALMLLSLAACGQGASAGGSAQNAAGDPTPEEEAPELPEPEPYEISDPTVMPEGGVRDGVTYAAYDGIVEHLFFHPVVAYPELAFDGDAQANGIDDYMVTVDEYNKILQSVYDKGYVLVDIGDVWSETTGEDGQPKMVRNTLYLPEGKKPLILSYDDTNYYEYMLANGFTYKLVIGEDGKIASWGKDPQGNEVTSRDLDAIPILDKFVEEHLDFSPFGAKGCLSLTGYQGILGYRTQTDQDVEWTAEREANRQKEIEAVKPIIAELKRTGWTFGSHTWGHIRLGTKSLESIQADTQRWFDEVGSLVGPTTILFYPHGERPDGNDWQNTGPVFQYLQSQGFRVFASVGIESFSYIKKDLCAVICDRLHPDGTTLRHSRDRYLQFYDAKDIMDVTVRPQREIDWA</sequence>
<feature type="compositionally biased region" description="Acidic residues" evidence="3">
    <location>
        <begin position="38"/>
        <end position="53"/>
    </location>
</feature>
<dbReference type="GeneID" id="89521390"/>
<evidence type="ECO:0000256" key="2">
    <source>
        <dbReference type="ARBA" id="ARBA00022729"/>
    </source>
</evidence>
<dbReference type="InterPro" id="IPR051398">
    <property type="entry name" value="Polysacch_Deacetylase"/>
</dbReference>
<evidence type="ECO:0000313" key="6">
    <source>
        <dbReference type="EMBL" id="QCI59899.1"/>
    </source>
</evidence>
<organism evidence="6 7">
    <name type="scientific">Dysosmobacter welbionis</name>
    <dbReference type="NCBI Taxonomy" id="2093857"/>
    <lineage>
        <taxon>Bacteria</taxon>
        <taxon>Bacillati</taxon>
        <taxon>Bacillota</taxon>
        <taxon>Clostridia</taxon>
        <taxon>Eubacteriales</taxon>
        <taxon>Oscillospiraceae</taxon>
        <taxon>Dysosmobacter</taxon>
    </lineage>
</organism>
<evidence type="ECO:0000256" key="3">
    <source>
        <dbReference type="SAM" id="MobiDB-lite"/>
    </source>
</evidence>
<dbReference type="AlphaFoldDB" id="A0A4D7ALD8"/>
<dbReference type="Pfam" id="PF01522">
    <property type="entry name" value="Polysacc_deac_1"/>
    <property type="match status" value="1"/>
</dbReference>
<dbReference type="KEGG" id="obj:EIO64_12265"/>
<keyword evidence="7" id="KW-1185">Reference proteome</keyword>
<feature type="region of interest" description="Disordered" evidence="3">
    <location>
        <begin position="26"/>
        <end position="61"/>
    </location>
</feature>
<evidence type="ECO:0000259" key="5">
    <source>
        <dbReference type="Pfam" id="PF01522"/>
    </source>
</evidence>
<reference evidence="7" key="1">
    <citation type="submission" date="2018-12" db="EMBL/GenBank/DDBJ databases">
        <title>Dusodibacter welbiota gen. nov., sp. nov., isolated from human faeces and emended description of the Oscillibacter genus.</title>
        <authorList>
            <person name="Le Roy T."/>
            <person name="Van der Smissen P."/>
            <person name="Delzenne N."/>
            <person name="Muccioli G."/>
            <person name="Collet J.F."/>
            <person name="Cani P.D."/>
        </authorList>
    </citation>
    <scope>NUCLEOTIDE SEQUENCE [LARGE SCALE GENOMIC DNA]</scope>
    <source>
        <strain evidence="7">J115</strain>
    </source>
</reference>
<evidence type="ECO:0000256" key="1">
    <source>
        <dbReference type="ARBA" id="ARBA00004613"/>
    </source>
</evidence>
<proteinExistence type="predicted"/>
<dbReference type="GO" id="GO:0005576">
    <property type="term" value="C:extracellular region"/>
    <property type="evidence" value="ECO:0007669"/>
    <property type="project" value="UniProtKB-SubCell"/>
</dbReference>
<feature type="chain" id="PRO_5038752780" evidence="4">
    <location>
        <begin position="22"/>
        <end position="412"/>
    </location>
</feature>
<dbReference type="EMBL" id="CP034413">
    <property type="protein sequence ID" value="QCI59899.1"/>
    <property type="molecule type" value="Genomic_DNA"/>
</dbReference>
<dbReference type="PANTHER" id="PTHR34216">
    <property type="match status" value="1"/>
</dbReference>
<accession>A0A4D7ALD8</accession>
<dbReference type="RefSeq" id="WP_119310505.1">
    <property type="nucleotide sequence ID" value="NZ_CP034413.3"/>
</dbReference>
<gene>
    <name evidence="6" type="ORF">EIO64_12265</name>
</gene>
<feature type="domain" description="NodB homology" evidence="5">
    <location>
        <begin position="264"/>
        <end position="329"/>
    </location>
</feature>
<dbReference type="GO" id="GO:0005975">
    <property type="term" value="P:carbohydrate metabolic process"/>
    <property type="evidence" value="ECO:0007669"/>
    <property type="project" value="InterPro"/>
</dbReference>
<comment type="subcellular location">
    <subcellularLocation>
        <location evidence="1">Secreted</location>
    </subcellularLocation>
</comment>
<name>A0A4D7ALD8_9FIRM</name>
<feature type="compositionally biased region" description="Low complexity" evidence="3">
    <location>
        <begin position="26"/>
        <end position="37"/>
    </location>
</feature>
<dbReference type="InterPro" id="IPR002509">
    <property type="entry name" value="NODB_dom"/>
</dbReference>